<reference evidence="1" key="1">
    <citation type="submission" date="2018-10" db="EMBL/GenBank/DDBJ databases">
        <title>Hidden diversity of soil giant viruses.</title>
        <authorList>
            <person name="Schulz F."/>
            <person name="Alteio L."/>
            <person name="Goudeau D."/>
            <person name="Ryan E.M."/>
            <person name="Malmstrom R.R."/>
            <person name="Blanchard J."/>
            <person name="Woyke T."/>
        </authorList>
    </citation>
    <scope>NUCLEOTIDE SEQUENCE</scope>
    <source>
        <strain evidence="1">EDV1</strain>
    </source>
</reference>
<accession>A0A3G4ZS41</accession>
<proteinExistence type="predicted"/>
<organism evidence="1">
    <name type="scientific">Edafosvirus sp</name>
    <dbReference type="NCBI Taxonomy" id="2487765"/>
    <lineage>
        <taxon>Viruses</taxon>
        <taxon>Varidnaviria</taxon>
        <taxon>Bamfordvirae</taxon>
        <taxon>Nucleocytoviricota</taxon>
        <taxon>Megaviricetes</taxon>
        <taxon>Imitervirales</taxon>
        <taxon>Mimiviridae</taxon>
        <taxon>Klosneuvirinae</taxon>
    </lineage>
</organism>
<evidence type="ECO:0000313" key="1">
    <source>
        <dbReference type="EMBL" id="AYV77710.1"/>
    </source>
</evidence>
<name>A0A3G4ZS41_9VIRU</name>
<gene>
    <name evidence="1" type="ORF">Edafosvirus1_41</name>
</gene>
<protein>
    <submittedName>
        <fullName evidence="1">Uncharacterized protein</fullName>
    </submittedName>
</protein>
<sequence length="355" mass="42689">MSIICGECSKKCDNDTVECEDCHYIGLKYHTKCLIEHQKLHIFFWDHDNTTNKKIHSEKKYGDNIIKIRPIDGVMIPLKSSFSYDHEHVYVTDENVIQCCNCLDIFHKNEIWQHICKDKINMNEDIAENICSYCFKGITGKQKKQKITEIKTFPNYIETKLTLKYYIKPHGCDECNEFIENIKSVPRMFMSSFCIHYHYIYINDNKYKMNNRIFVTDKISMLHLVNFFREILIETIHRHLIQLPYYIDGVIFTLKYLNSIEAFDLDSIIYEYRRLWQDENELNAIDPKINYCDNRLKKSFIQLQTKLKNSIKQTNDELIYFIDPLKNIINEYMDCRYAFLLLIENKYYKYLSKLN</sequence>
<dbReference type="EMBL" id="MK072066">
    <property type="protein sequence ID" value="AYV77710.1"/>
    <property type="molecule type" value="Genomic_DNA"/>
</dbReference>